<dbReference type="OMA" id="MICATEH"/>
<dbReference type="SUPFAM" id="SSF52047">
    <property type="entry name" value="RNI-like"/>
    <property type="match status" value="1"/>
</dbReference>
<dbReference type="OrthoDB" id="3060996at2759"/>
<evidence type="ECO:0000256" key="1">
    <source>
        <dbReference type="SAM" id="Coils"/>
    </source>
</evidence>
<feature type="compositionally biased region" description="Basic and acidic residues" evidence="2">
    <location>
        <begin position="23"/>
        <end position="32"/>
    </location>
</feature>
<evidence type="ECO:0000313" key="4">
    <source>
        <dbReference type="Proteomes" id="UP000184267"/>
    </source>
</evidence>
<accession>A0A1M2V623</accession>
<proteinExistence type="predicted"/>
<feature type="compositionally biased region" description="Acidic residues" evidence="2">
    <location>
        <begin position="577"/>
        <end position="608"/>
    </location>
</feature>
<feature type="region of interest" description="Disordered" evidence="2">
    <location>
        <begin position="530"/>
        <end position="624"/>
    </location>
</feature>
<organism evidence="3 4">
    <name type="scientific">Trametes pubescens</name>
    <name type="common">White-rot fungus</name>
    <dbReference type="NCBI Taxonomy" id="154538"/>
    <lineage>
        <taxon>Eukaryota</taxon>
        <taxon>Fungi</taxon>
        <taxon>Dikarya</taxon>
        <taxon>Basidiomycota</taxon>
        <taxon>Agaricomycotina</taxon>
        <taxon>Agaricomycetes</taxon>
        <taxon>Polyporales</taxon>
        <taxon>Polyporaceae</taxon>
        <taxon>Trametes</taxon>
    </lineage>
</organism>
<name>A0A1M2V623_TRAPU</name>
<dbReference type="Proteomes" id="UP000184267">
    <property type="component" value="Unassembled WGS sequence"/>
</dbReference>
<sequence>MSSQPPEQDGSSPIAGSVQSTTKPERDRESEGSKQSAVQEELMHRPLVDIAVELRRLREENELLRVEKQRLDALLPVTATLRAERAVFKGTVRYFMDQTGIVSSTARRPPTNPGQLPYDVLLPILRASRAPFYELDPSVAQGSKSRWLAEQRYRKGLLLVCKRWMDPATRVFYEDIVLRRVGQIFALAAALETHKDLARMVKTIRLDTCVVPQGCADAARDALQSIFSLCTALRRFEYHTAEHFPVALSLPAAGDVYGAFSPAWFVDDSSIPFLHAYQQRLSTLQILDLAMPLSHKQVALLHGLLSGAICLDTLKIGTVLKAEGGEDLLGPLPVLQLPRLKELYIPVDEAGFVAYASTTWEMPALERLTTLHTLVIPLAFLTAHGSHLRYLHLCPRRKFTQDWRWGQANSEGIERIAALCPLIEHLALYSTRHSAENLIAMFEESSKLRYMDLYTAAAYPWYDTLPNNEGAVSVRYLWIVHSDLPAVCDPRILLAPSAASASPSIVHIRALRLLCSSNSIVPDVEQHTSAFPPLAFDDDDEDMSGTYEQPRSETSQSEGSDYAHSEGSSSKQGAEAERDEEEEEKETDEDRDEEEDDDDDDDEDDDGSEGLSEHESDCWQPDEQLDRNAVLQLFRSSCANDV</sequence>
<feature type="region of interest" description="Disordered" evidence="2">
    <location>
        <begin position="1"/>
        <end position="41"/>
    </location>
</feature>
<evidence type="ECO:0008006" key="5">
    <source>
        <dbReference type="Google" id="ProtNLM"/>
    </source>
</evidence>
<protein>
    <recommendedName>
        <fullName evidence="5">F-box domain-containing protein</fullName>
    </recommendedName>
</protein>
<feature type="compositionally biased region" description="Polar residues" evidence="2">
    <location>
        <begin position="1"/>
        <end position="11"/>
    </location>
</feature>
<dbReference type="AlphaFoldDB" id="A0A1M2V623"/>
<dbReference type="EMBL" id="MNAD01001636">
    <property type="protein sequence ID" value="OJT03035.1"/>
    <property type="molecule type" value="Genomic_DNA"/>
</dbReference>
<keyword evidence="1" id="KW-0175">Coiled coil</keyword>
<evidence type="ECO:0000313" key="3">
    <source>
        <dbReference type="EMBL" id="OJT03035.1"/>
    </source>
</evidence>
<gene>
    <name evidence="3" type="ORF">TRAPUB_6378</name>
</gene>
<reference evidence="3 4" key="1">
    <citation type="submission" date="2016-10" db="EMBL/GenBank/DDBJ databases">
        <title>Genome sequence of the basidiomycete white-rot fungus Trametes pubescens.</title>
        <authorList>
            <person name="Makela M.R."/>
            <person name="Granchi Z."/>
            <person name="Peng M."/>
            <person name="De Vries R.P."/>
            <person name="Grigoriev I."/>
            <person name="Riley R."/>
            <person name="Hilden K."/>
        </authorList>
    </citation>
    <scope>NUCLEOTIDE SEQUENCE [LARGE SCALE GENOMIC DNA]</scope>
    <source>
        <strain evidence="3 4">FBCC735</strain>
    </source>
</reference>
<evidence type="ECO:0000256" key="2">
    <source>
        <dbReference type="SAM" id="MobiDB-lite"/>
    </source>
</evidence>
<dbReference type="InterPro" id="IPR032675">
    <property type="entry name" value="LRR_dom_sf"/>
</dbReference>
<comment type="caution">
    <text evidence="3">The sequence shown here is derived from an EMBL/GenBank/DDBJ whole genome shotgun (WGS) entry which is preliminary data.</text>
</comment>
<feature type="coiled-coil region" evidence="1">
    <location>
        <begin position="47"/>
        <end position="74"/>
    </location>
</feature>
<feature type="compositionally biased region" description="Polar residues" evidence="2">
    <location>
        <begin position="546"/>
        <end position="559"/>
    </location>
</feature>
<keyword evidence="4" id="KW-1185">Reference proteome</keyword>
<dbReference type="Gene3D" id="3.80.10.10">
    <property type="entry name" value="Ribonuclease Inhibitor"/>
    <property type="match status" value="1"/>
</dbReference>